<dbReference type="SUPFAM" id="SSF48113">
    <property type="entry name" value="Heme-dependent peroxidases"/>
    <property type="match status" value="1"/>
</dbReference>
<evidence type="ECO:0000256" key="2">
    <source>
        <dbReference type="ARBA" id="ARBA00022525"/>
    </source>
</evidence>
<proteinExistence type="predicted"/>
<dbReference type="Proteomes" id="UP000199501">
    <property type="component" value="Unassembled WGS sequence"/>
</dbReference>
<dbReference type="GO" id="GO:0005576">
    <property type="term" value="C:extracellular region"/>
    <property type="evidence" value="ECO:0007669"/>
    <property type="project" value="UniProtKB-SubCell"/>
</dbReference>
<dbReference type="GO" id="GO:0020037">
    <property type="term" value="F:heme binding"/>
    <property type="evidence" value="ECO:0007669"/>
    <property type="project" value="InterPro"/>
</dbReference>
<dbReference type="GO" id="GO:0004601">
    <property type="term" value="F:peroxidase activity"/>
    <property type="evidence" value="ECO:0007669"/>
    <property type="project" value="UniProtKB-KW"/>
</dbReference>
<dbReference type="PROSITE" id="PS50292">
    <property type="entry name" value="PEROXIDASE_3"/>
    <property type="match status" value="1"/>
</dbReference>
<keyword evidence="5" id="KW-1185">Reference proteome</keyword>
<protein>
    <submittedName>
        <fullName evidence="4">Animal haem peroxidase</fullName>
    </submittedName>
</protein>
<dbReference type="Pfam" id="PF03098">
    <property type="entry name" value="An_peroxidase"/>
    <property type="match status" value="1"/>
</dbReference>
<sequence>MRKHGRDSFFVVGEGVLEFDANGEPTASQPSTAEELRRFRFSRLGPEGPQTDEATRVALATAITAAVPQPDDPAVPAGFTYLGQFVDHDLTLDRTESQLGEDVNLDELMQGRSPALDLDSVYGRGPTDRDDRRFYAADGVKLKIGTTAAVAFPDDRVNVDLEGFDLPRVGGNTGTRADRRKPLIPDTRNDENLVVAQTHLAFIRFHNRVVDDLALKGVSERRLFEMAREQVVRHYQWMLRTDFLPRIVDPAIVDDVFANGRRFFEAPGRGGFPRGLRPTMPIEFAVAAYRLGHSMVRGAYQWNRVFRSSGPGGIASLLALFTFTGTSGNFQPGSTVEQLDDPNSGTLDRLPTNWIADFRRLFDFTEAGRPDLAAPAALDGGNVTKRIDSLLVDPLTQLPAGTFDGRGTTFPAIQRNLAFRNLTRANMVRLASGQQMARFFGVEPLTAEQILQGNQGADLGPLTDEQEAAITTATPLWFYILREAEFTNGKLGAVGGRIVAEVFHRSMEGSRISIVREPSWRPTLGPDKNTFRMTDLLLFAFEGKADLLNPLGD</sequence>
<dbReference type="GO" id="GO:0006979">
    <property type="term" value="P:response to oxidative stress"/>
    <property type="evidence" value="ECO:0007669"/>
    <property type="project" value="InterPro"/>
</dbReference>
<name>A0A1G6JBJ0_9PSEU</name>
<dbReference type="AlphaFoldDB" id="A0A1G6JBJ0"/>
<keyword evidence="3" id="KW-0325">Glycoprotein</keyword>
<evidence type="ECO:0000256" key="3">
    <source>
        <dbReference type="ARBA" id="ARBA00023180"/>
    </source>
</evidence>
<accession>A0A1G6JBJ0</accession>
<keyword evidence="2" id="KW-0964">Secreted</keyword>
<dbReference type="RefSeq" id="WP_091447403.1">
    <property type="nucleotide sequence ID" value="NZ_FMZZ01000001.1"/>
</dbReference>
<dbReference type="PANTHER" id="PTHR11475:SF4">
    <property type="entry name" value="CHORION PEROXIDASE"/>
    <property type="match status" value="1"/>
</dbReference>
<dbReference type="PANTHER" id="PTHR11475">
    <property type="entry name" value="OXIDASE/PEROXIDASE"/>
    <property type="match status" value="1"/>
</dbReference>
<dbReference type="Gene3D" id="1.10.640.10">
    <property type="entry name" value="Haem peroxidase domain superfamily, animal type"/>
    <property type="match status" value="1"/>
</dbReference>
<dbReference type="InterPro" id="IPR010255">
    <property type="entry name" value="Haem_peroxidase_sf"/>
</dbReference>
<organism evidence="4 5">
    <name type="scientific">Actinokineospora iranica</name>
    <dbReference type="NCBI Taxonomy" id="1271860"/>
    <lineage>
        <taxon>Bacteria</taxon>
        <taxon>Bacillati</taxon>
        <taxon>Actinomycetota</taxon>
        <taxon>Actinomycetes</taxon>
        <taxon>Pseudonocardiales</taxon>
        <taxon>Pseudonocardiaceae</taxon>
        <taxon>Actinokineospora</taxon>
    </lineage>
</organism>
<dbReference type="STRING" id="1271860.SAMN05216174_101328"/>
<reference evidence="5" key="1">
    <citation type="submission" date="2016-10" db="EMBL/GenBank/DDBJ databases">
        <authorList>
            <person name="Varghese N."/>
            <person name="Submissions S."/>
        </authorList>
    </citation>
    <scope>NUCLEOTIDE SEQUENCE [LARGE SCALE GENOMIC DNA]</scope>
    <source>
        <strain evidence="5">IBRC-M 10403</strain>
    </source>
</reference>
<keyword evidence="4" id="KW-0575">Peroxidase</keyword>
<dbReference type="EMBL" id="FMZZ01000001">
    <property type="protein sequence ID" value="SDC16080.1"/>
    <property type="molecule type" value="Genomic_DNA"/>
</dbReference>
<dbReference type="CDD" id="cd09819">
    <property type="entry name" value="An_peroxidase_bacterial_1"/>
    <property type="match status" value="1"/>
</dbReference>
<evidence type="ECO:0000313" key="4">
    <source>
        <dbReference type="EMBL" id="SDC16080.1"/>
    </source>
</evidence>
<dbReference type="InterPro" id="IPR019791">
    <property type="entry name" value="Haem_peroxidase_animal"/>
</dbReference>
<gene>
    <name evidence="4" type="ORF">SAMN05216174_101328</name>
</gene>
<evidence type="ECO:0000313" key="5">
    <source>
        <dbReference type="Proteomes" id="UP000199501"/>
    </source>
</evidence>
<dbReference type="OrthoDB" id="105077at2"/>
<evidence type="ECO:0000256" key="1">
    <source>
        <dbReference type="ARBA" id="ARBA00004613"/>
    </source>
</evidence>
<comment type="subcellular location">
    <subcellularLocation>
        <location evidence="1">Secreted</location>
    </subcellularLocation>
</comment>
<dbReference type="InterPro" id="IPR037120">
    <property type="entry name" value="Haem_peroxidase_sf_animal"/>
</dbReference>
<keyword evidence="4" id="KW-0560">Oxidoreductase</keyword>